<protein>
    <submittedName>
        <fullName evidence="1">Uncharacterized protein</fullName>
    </submittedName>
</protein>
<comment type="caution">
    <text evidence="1">The sequence shown here is derived from an EMBL/GenBank/DDBJ whole genome shotgun (WGS) entry which is preliminary data.</text>
</comment>
<dbReference type="AlphaFoldDB" id="A0A8J4DS70"/>
<evidence type="ECO:0000313" key="1">
    <source>
        <dbReference type="EMBL" id="GIJ48910.1"/>
    </source>
</evidence>
<sequence length="68" mass="7255">MLALTPVAVTCAAGNCPTIYASDRGTFVVQGYQVSVNEVEHVLPAGEQMVEIPQELLLDVVRGLELKA</sequence>
<proteinExistence type="predicted"/>
<reference evidence="1" key="1">
    <citation type="submission" date="2021-01" db="EMBL/GenBank/DDBJ databases">
        <title>Whole genome shotgun sequence of Virgisporangium aliadipatigenens NBRC 105644.</title>
        <authorList>
            <person name="Komaki H."/>
            <person name="Tamura T."/>
        </authorList>
    </citation>
    <scope>NUCLEOTIDE SEQUENCE</scope>
    <source>
        <strain evidence="1">NBRC 105644</strain>
    </source>
</reference>
<evidence type="ECO:0000313" key="2">
    <source>
        <dbReference type="Proteomes" id="UP000619260"/>
    </source>
</evidence>
<name>A0A8J4DS70_9ACTN</name>
<organism evidence="1 2">
    <name type="scientific">Virgisporangium aliadipatigenens</name>
    <dbReference type="NCBI Taxonomy" id="741659"/>
    <lineage>
        <taxon>Bacteria</taxon>
        <taxon>Bacillati</taxon>
        <taxon>Actinomycetota</taxon>
        <taxon>Actinomycetes</taxon>
        <taxon>Micromonosporales</taxon>
        <taxon>Micromonosporaceae</taxon>
        <taxon>Virgisporangium</taxon>
    </lineage>
</organism>
<gene>
    <name evidence="1" type="ORF">Val02_57960</name>
</gene>
<accession>A0A8J4DS70</accession>
<keyword evidence="2" id="KW-1185">Reference proteome</keyword>
<dbReference type="EMBL" id="BOPF01000023">
    <property type="protein sequence ID" value="GIJ48910.1"/>
    <property type="molecule type" value="Genomic_DNA"/>
</dbReference>
<dbReference type="Proteomes" id="UP000619260">
    <property type="component" value="Unassembled WGS sequence"/>
</dbReference>